<dbReference type="InterPro" id="IPR027417">
    <property type="entry name" value="P-loop_NTPase"/>
</dbReference>
<dbReference type="InterPro" id="IPR003593">
    <property type="entry name" value="AAA+_ATPase"/>
</dbReference>
<dbReference type="CDD" id="cd03214">
    <property type="entry name" value="ABC_Iron-Siderophores_B12_Hemin"/>
    <property type="match status" value="1"/>
</dbReference>
<dbReference type="InterPro" id="IPR017871">
    <property type="entry name" value="ABC_transporter-like_CS"/>
</dbReference>
<evidence type="ECO:0000313" key="6">
    <source>
        <dbReference type="EMBL" id="MEO3716449.1"/>
    </source>
</evidence>
<dbReference type="RefSeq" id="WP_070851275.1">
    <property type="nucleotide sequence ID" value="NZ_JAFJMB010000009.1"/>
</dbReference>
<proteinExistence type="predicted"/>
<feature type="domain" description="ABC transporter" evidence="5">
    <location>
        <begin position="5"/>
        <end position="235"/>
    </location>
</feature>
<dbReference type="PROSITE" id="PS00211">
    <property type="entry name" value="ABC_TRANSPORTER_1"/>
    <property type="match status" value="1"/>
</dbReference>
<reference evidence="6" key="1">
    <citation type="submission" date="2023-05" db="EMBL/GenBank/DDBJ databases">
        <authorList>
            <person name="Du J."/>
        </authorList>
    </citation>
    <scope>NUCLEOTIDE SEQUENCE</scope>
    <source>
        <strain evidence="6">UMB1064</strain>
    </source>
</reference>
<organism evidence="6 7">
    <name type="scientific">Corynebacterium amycolatum</name>
    <dbReference type="NCBI Taxonomy" id="43765"/>
    <lineage>
        <taxon>Bacteria</taxon>
        <taxon>Bacillati</taxon>
        <taxon>Actinomycetota</taxon>
        <taxon>Actinomycetes</taxon>
        <taxon>Mycobacteriales</taxon>
        <taxon>Corynebacteriaceae</taxon>
        <taxon>Corynebacterium</taxon>
    </lineage>
</organism>
<keyword evidence="1" id="KW-0813">Transport</keyword>
<evidence type="ECO:0000256" key="2">
    <source>
        <dbReference type="ARBA" id="ARBA00022741"/>
    </source>
</evidence>
<dbReference type="GO" id="GO:0005524">
    <property type="term" value="F:ATP binding"/>
    <property type="evidence" value="ECO:0007669"/>
    <property type="project" value="UniProtKB-KW"/>
</dbReference>
<name>A0AAW9SGV0_CORAY</name>
<protein>
    <submittedName>
        <fullName evidence="6">ABC transporter ATP-binding protein</fullName>
    </submittedName>
</protein>
<dbReference type="SUPFAM" id="SSF52540">
    <property type="entry name" value="P-loop containing nucleoside triphosphate hydrolases"/>
    <property type="match status" value="1"/>
</dbReference>
<dbReference type="AlphaFoldDB" id="A0AAW9SGV0"/>
<evidence type="ECO:0000259" key="5">
    <source>
        <dbReference type="PROSITE" id="PS50893"/>
    </source>
</evidence>
<dbReference type="PANTHER" id="PTHR42794:SF1">
    <property type="entry name" value="HEMIN IMPORT ATP-BINDING PROTEIN HMUV"/>
    <property type="match status" value="1"/>
</dbReference>
<gene>
    <name evidence="6" type="ORF">QP460_002425</name>
</gene>
<sequence length="262" mass="28677">MTLFLNCQHIEFRYPGADDPSLRDISLSAHKGEWLSLIGPNGCGKSTLLRCIAGLNRCHGDIEIAGIRPRNTPRRKLAQKIALMPQRPIVPEGLRIRDYIALGRTPYRGRDGGIVDAVMSRLDLVAYAQRTLNDVSGGELQRVVLARALAQEPDVLLLDEPTSALDIGMAQQVMELIDDIRHESGLTVIAAVHDLTLAGQYSDRIALLSAGHLVCTGTPNEVLTEATIAEVYGATVQVTEMGPPVVIPQRPSWQQHLLKDRD</sequence>
<dbReference type="PROSITE" id="PS50893">
    <property type="entry name" value="ABC_TRANSPORTER_2"/>
    <property type="match status" value="1"/>
</dbReference>
<reference evidence="6" key="2">
    <citation type="submission" date="2024-05" db="EMBL/GenBank/DDBJ databases">
        <authorList>
            <person name="Wolfe A."/>
        </authorList>
    </citation>
    <scope>NUCLEOTIDE SEQUENCE</scope>
    <source>
        <strain evidence="6">UMB1064</strain>
    </source>
</reference>
<dbReference type="InterPro" id="IPR003439">
    <property type="entry name" value="ABC_transporter-like_ATP-bd"/>
</dbReference>
<accession>A0AAW9SGV0</accession>
<dbReference type="GO" id="GO:0016887">
    <property type="term" value="F:ATP hydrolysis activity"/>
    <property type="evidence" value="ECO:0007669"/>
    <property type="project" value="InterPro"/>
</dbReference>
<evidence type="ECO:0000256" key="4">
    <source>
        <dbReference type="ARBA" id="ARBA00022967"/>
    </source>
</evidence>
<keyword evidence="2" id="KW-0547">Nucleotide-binding</keyword>
<keyword evidence="3 6" id="KW-0067">ATP-binding</keyword>
<dbReference type="Proteomes" id="UP001223646">
    <property type="component" value="Unassembled WGS sequence"/>
</dbReference>
<dbReference type="Gene3D" id="3.40.50.300">
    <property type="entry name" value="P-loop containing nucleotide triphosphate hydrolases"/>
    <property type="match status" value="1"/>
</dbReference>
<dbReference type="FunFam" id="3.40.50.300:FF:000134">
    <property type="entry name" value="Iron-enterobactin ABC transporter ATP-binding protein"/>
    <property type="match status" value="1"/>
</dbReference>
<comment type="caution">
    <text evidence="6">The sequence shown here is derived from an EMBL/GenBank/DDBJ whole genome shotgun (WGS) entry which is preliminary data.</text>
</comment>
<dbReference type="PANTHER" id="PTHR42794">
    <property type="entry name" value="HEMIN IMPORT ATP-BINDING PROTEIN HMUV"/>
    <property type="match status" value="1"/>
</dbReference>
<evidence type="ECO:0000256" key="3">
    <source>
        <dbReference type="ARBA" id="ARBA00022840"/>
    </source>
</evidence>
<dbReference type="SMART" id="SM00382">
    <property type="entry name" value="AAA"/>
    <property type="match status" value="1"/>
</dbReference>
<evidence type="ECO:0000313" key="7">
    <source>
        <dbReference type="Proteomes" id="UP001223646"/>
    </source>
</evidence>
<dbReference type="Pfam" id="PF00005">
    <property type="entry name" value="ABC_tran"/>
    <property type="match status" value="1"/>
</dbReference>
<evidence type="ECO:0000256" key="1">
    <source>
        <dbReference type="ARBA" id="ARBA00022448"/>
    </source>
</evidence>
<keyword evidence="4" id="KW-1278">Translocase</keyword>
<dbReference type="EMBL" id="JASOOY020000009">
    <property type="protein sequence ID" value="MEO3716449.1"/>
    <property type="molecule type" value="Genomic_DNA"/>
</dbReference>